<dbReference type="InterPro" id="IPR015590">
    <property type="entry name" value="Aldehyde_DH_dom"/>
</dbReference>
<dbReference type="PANTHER" id="PTHR43353:SF6">
    <property type="entry name" value="CYTOPLASMIC ALDEHYDE DEHYDROGENASE (EUROFUNG)"/>
    <property type="match status" value="1"/>
</dbReference>
<evidence type="ECO:0000256" key="6">
    <source>
        <dbReference type="SAM" id="MobiDB-lite"/>
    </source>
</evidence>
<keyword evidence="3 5" id="KW-0560">Oxidoreductase</keyword>
<evidence type="ECO:0000256" key="1">
    <source>
        <dbReference type="ARBA" id="ARBA00009986"/>
    </source>
</evidence>
<dbReference type="GO" id="GO:0009450">
    <property type="term" value="P:gamma-aminobutyric acid catabolic process"/>
    <property type="evidence" value="ECO:0007669"/>
    <property type="project" value="TreeGrafter"/>
</dbReference>
<dbReference type="CDD" id="cd07105">
    <property type="entry name" value="ALDH_SaliADH"/>
    <property type="match status" value="1"/>
</dbReference>
<dbReference type="AlphaFoldDB" id="A0A2J6RIK1"/>
<dbReference type="PROSITE" id="PS00687">
    <property type="entry name" value="ALDEHYDE_DEHYDR_GLU"/>
    <property type="match status" value="1"/>
</dbReference>
<dbReference type="InterPro" id="IPR050740">
    <property type="entry name" value="Aldehyde_DH_Superfamily"/>
</dbReference>
<evidence type="ECO:0000256" key="4">
    <source>
        <dbReference type="PROSITE-ProRule" id="PRU10007"/>
    </source>
</evidence>
<dbReference type="InterPro" id="IPR016163">
    <property type="entry name" value="Ald_DH_C"/>
</dbReference>
<keyword evidence="9" id="KW-1185">Reference proteome</keyword>
<dbReference type="EMBL" id="KZ613948">
    <property type="protein sequence ID" value="PMD38354.1"/>
    <property type="molecule type" value="Genomic_DNA"/>
</dbReference>
<reference evidence="8 9" key="1">
    <citation type="submission" date="2016-04" db="EMBL/GenBank/DDBJ databases">
        <title>A degradative enzymes factory behind the ericoid mycorrhizal symbiosis.</title>
        <authorList>
            <consortium name="DOE Joint Genome Institute"/>
            <person name="Martino E."/>
            <person name="Morin E."/>
            <person name="Grelet G."/>
            <person name="Kuo A."/>
            <person name="Kohler A."/>
            <person name="Daghino S."/>
            <person name="Barry K."/>
            <person name="Choi C."/>
            <person name="Cichocki N."/>
            <person name="Clum A."/>
            <person name="Copeland A."/>
            <person name="Hainaut M."/>
            <person name="Haridas S."/>
            <person name="Labutti K."/>
            <person name="Lindquist E."/>
            <person name="Lipzen A."/>
            <person name="Khouja H.-R."/>
            <person name="Murat C."/>
            <person name="Ohm R."/>
            <person name="Olson A."/>
            <person name="Spatafora J."/>
            <person name="Veneault-Fourrey C."/>
            <person name="Henrissat B."/>
            <person name="Grigoriev I."/>
            <person name="Martin F."/>
            <person name="Perotto S."/>
        </authorList>
    </citation>
    <scope>NUCLEOTIDE SEQUENCE [LARGE SCALE GENOMIC DNA]</scope>
    <source>
        <strain evidence="8 9">F</strain>
    </source>
</reference>
<feature type="region of interest" description="Disordered" evidence="6">
    <location>
        <begin position="1"/>
        <end position="25"/>
    </location>
</feature>
<protein>
    <submittedName>
        <fullName evidence="8">Putative salicylaldehyde dehydrogenase</fullName>
    </submittedName>
</protein>
<evidence type="ECO:0000256" key="5">
    <source>
        <dbReference type="RuleBase" id="RU003345"/>
    </source>
</evidence>
<keyword evidence="2" id="KW-0521">NADP</keyword>
<comment type="similarity">
    <text evidence="1 5">Belongs to the aldehyde dehydrogenase family.</text>
</comment>
<dbReference type="FunFam" id="3.40.309.10:FF:000010">
    <property type="entry name" value="Gamma-aminobutyraldehyde dehydrogenase"/>
    <property type="match status" value="1"/>
</dbReference>
<dbReference type="InterPro" id="IPR016161">
    <property type="entry name" value="Ald_DH/histidinol_DH"/>
</dbReference>
<dbReference type="PANTHER" id="PTHR43353">
    <property type="entry name" value="SUCCINATE-SEMIALDEHYDE DEHYDROGENASE, MITOCHONDRIAL"/>
    <property type="match status" value="1"/>
</dbReference>
<organism evidence="8 9">
    <name type="scientific">Hyaloscypha variabilis (strain UAMH 11265 / GT02V1 / F)</name>
    <name type="common">Meliniomyces variabilis</name>
    <dbReference type="NCBI Taxonomy" id="1149755"/>
    <lineage>
        <taxon>Eukaryota</taxon>
        <taxon>Fungi</taxon>
        <taxon>Dikarya</taxon>
        <taxon>Ascomycota</taxon>
        <taxon>Pezizomycotina</taxon>
        <taxon>Leotiomycetes</taxon>
        <taxon>Helotiales</taxon>
        <taxon>Hyaloscyphaceae</taxon>
        <taxon>Hyaloscypha</taxon>
        <taxon>Hyaloscypha variabilis</taxon>
    </lineage>
</organism>
<sequence length="485" mass="51474">MSSTNGHSQSSNGASVPTHPLIISNKPHTTTHSFPVYSPATGKLVHHFSSASIADADAALSSAQAAQPKWKTLPPAKKRDIFLKAAEIIESRREELSTYMVDETGAAAPWAAFNLNLATEILRDVAGRVSSISGSVPQTATEGLSALVLKEPYGVILAIAPWNAPYILGIRAVIYALAAGNTVILKAPEFSPLCSTGIVTTLHQAGLPSGVLNLLAHRPEDAASITKHLISSPIIKKVNFTGSTAVGKIIAELSGKNLKPVLLELGGKAPAIIWEDADLDLAAQECAVGSFLHSGQICMSTERIILHEKIADEFEEKFKQAAAKFAPEGTDPPVLINSAGVAKNQRLLKDAVEKGATILHGNHEEGKGTKMMPVIVKGTKKGMDLFYTESFGPTVSVMRVSSEEEALELANDTEYGLSAAVFTKNLQTGFRMAKGIESGAVHINGMTVHDESNLPHGGMKASGFGRFGAIGLEEWVRTKTVTFKD</sequence>
<dbReference type="Pfam" id="PF00171">
    <property type="entry name" value="Aldedh"/>
    <property type="match status" value="1"/>
</dbReference>
<name>A0A2J6RIK1_HYAVF</name>
<feature type="compositionally biased region" description="Polar residues" evidence="6">
    <location>
        <begin position="1"/>
        <end position="15"/>
    </location>
</feature>
<feature type="active site" evidence="4">
    <location>
        <position position="264"/>
    </location>
</feature>
<accession>A0A2J6RIK1</accession>
<dbReference type="GO" id="GO:0004777">
    <property type="term" value="F:succinate-semialdehyde dehydrogenase (NAD+) activity"/>
    <property type="evidence" value="ECO:0007669"/>
    <property type="project" value="TreeGrafter"/>
</dbReference>
<evidence type="ECO:0000313" key="8">
    <source>
        <dbReference type="EMBL" id="PMD38354.1"/>
    </source>
</evidence>
<evidence type="ECO:0000259" key="7">
    <source>
        <dbReference type="Pfam" id="PF00171"/>
    </source>
</evidence>
<dbReference type="OrthoDB" id="310895at2759"/>
<dbReference type="SUPFAM" id="SSF53720">
    <property type="entry name" value="ALDH-like"/>
    <property type="match status" value="1"/>
</dbReference>
<dbReference type="Gene3D" id="3.40.605.10">
    <property type="entry name" value="Aldehyde Dehydrogenase, Chain A, domain 1"/>
    <property type="match status" value="1"/>
</dbReference>
<evidence type="ECO:0000313" key="9">
    <source>
        <dbReference type="Proteomes" id="UP000235786"/>
    </source>
</evidence>
<dbReference type="STRING" id="1149755.A0A2J6RIK1"/>
<dbReference type="Proteomes" id="UP000235786">
    <property type="component" value="Unassembled WGS sequence"/>
</dbReference>
<proteinExistence type="inferred from homology"/>
<dbReference type="FunFam" id="3.40.605.10:FF:000012">
    <property type="entry name" value="NAD-dependent succinate-semialdehyde dehydrogenase"/>
    <property type="match status" value="1"/>
</dbReference>
<dbReference type="Gene3D" id="3.40.309.10">
    <property type="entry name" value="Aldehyde Dehydrogenase, Chain A, domain 2"/>
    <property type="match status" value="1"/>
</dbReference>
<feature type="domain" description="Aldehyde dehydrogenase" evidence="7">
    <location>
        <begin position="32"/>
        <end position="481"/>
    </location>
</feature>
<dbReference type="InterPro" id="IPR029510">
    <property type="entry name" value="Ald_DH_CS_GLU"/>
</dbReference>
<evidence type="ECO:0000256" key="2">
    <source>
        <dbReference type="ARBA" id="ARBA00022857"/>
    </source>
</evidence>
<gene>
    <name evidence="8" type="ORF">L207DRAFT_462996</name>
</gene>
<evidence type="ECO:0000256" key="3">
    <source>
        <dbReference type="ARBA" id="ARBA00023002"/>
    </source>
</evidence>
<dbReference type="InterPro" id="IPR016162">
    <property type="entry name" value="Ald_DH_N"/>
</dbReference>